<protein>
    <recommendedName>
        <fullName evidence="2">TdIF1 C-terminal domain-containing protein</fullName>
    </recommendedName>
</protein>
<feature type="region of interest" description="Disordered" evidence="1">
    <location>
        <begin position="1"/>
        <end position="21"/>
    </location>
</feature>
<dbReference type="Proteomes" id="UP000075884">
    <property type="component" value="Unassembled WGS sequence"/>
</dbReference>
<feature type="region of interest" description="Disordered" evidence="1">
    <location>
        <begin position="56"/>
        <end position="79"/>
    </location>
</feature>
<dbReference type="Pfam" id="PF21229">
    <property type="entry name" value="TdIF1_2nd"/>
    <property type="match status" value="1"/>
</dbReference>
<evidence type="ECO:0000313" key="3">
    <source>
        <dbReference type="EnsemblMetazoa" id="ADIR016208-PA"/>
    </source>
</evidence>
<keyword evidence="4" id="KW-1185">Reference proteome</keyword>
<evidence type="ECO:0000313" key="4">
    <source>
        <dbReference type="Proteomes" id="UP000075884"/>
    </source>
</evidence>
<reference evidence="3" key="2">
    <citation type="submission" date="2023-03" db="UniProtKB">
        <authorList>
            <consortium name="EnsemblMetazoa"/>
        </authorList>
    </citation>
    <scope>IDENTIFICATION</scope>
    <source>
        <strain evidence="3">WRAIR2</strain>
    </source>
</reference>
<dbReference type="GO" id="GO:0003677">
    <property type="term" value="F:DNA binding"/>
    <property type="evidence" value="ECO:0007669"/>
    <property type="project" value="InterPro"/>
</dbReference>
<organism evidence="3 4">
    <name type="scientific">Anopheles dirus</name>
    <dbReference type="NCBI Taxonomy" id="7168"/>
    <lineage>
        <taxon>Eukaryota</taxon>
        <taxon>Metazoa</taxon>
        <taxon>Ecdysozoa</taxon>
        <taxon>Arthropoda</taxon>
        <taxon>Hexapoda</taxon>
        <taxon>Insecta</taxon>
        <taxon>Pterygota</taxon>
        <taxon>Neoptera</taxon>
        <taxon>Endopterygota</taxon>
        <taxon>Diptera</taxon>
        <taxon>Nematocera</taxon>
        <taxon>Culicoidea</taxon>
        <taxon>Culicidae</taxon>
        <taxon>Anophelinae</taxon>
        <taxon>Anopheles</taxon>
    </lineage>
</organism>
<dbReference type="EnsemblMetazoa" id="ADIR016208-RA">
    <property type="protein sequence ID" value="ADIR016208-PA"/>
    <property type="gene ID" value="ADIR016208"/>
</dbReference>
<feature type="compositionally biased region" description="Polar residues" evidence="1">
    <location>
        <begin position="244"/>
        <end position="259"/>
    </location>
</feature>
<dbReference type="InterPro" id="IPR026064">
    <property type="entry name" value="TdIF1"/>
</dbReference>
<dbReference type="PANTHER" id="PTHR23399">
    <property type="entry name" value="DEOXYNUCLEOTIDYLTRANSFERASE TERMINAL-INTERACTING PROTEIN 1"/>
    <property type="match status" value="1"/>
</dbReference>
<reference evidence="4" key="1">
    <citation type="submission" date="2013-03" db="EMBL/GenBank/DDBJ databases">
        <title>The Genome Sequence of Anopheles dirus WRAIR2.</title>
        <authorList>
            <consortium name="The Broad Institute Genomics Platform"/>
            <person name="Neafsey D.E."/>
            <person name="Walton C."/>
            <person name="Walker B."/>
            <person name="Young S.K."/>
            <person name="Zeng Q."/>
            <person name="Gargeya S."/>
            <person name="Fitzgerald M."/>
            <person name="Haas B."/>
            <person name="Abouelleil A."/>
            <person name="Allen A.W."/>
            <person name="Alvarado L."/>
            <person name="Arachchi H.M."/>
            <person name="Berlin A.M."/>
            <person name="Chapman S.B."/>
            <person name="Gainer-Dewar J."/>
            <person name="Goldberg J."/>
            <person name="Griggs A."/>
            <person name="Gujja S."/>
            <person name="Hansen M."/>
            <person name="Howarth C."/>
            <person name="Imamovic A."/>
            <person name="Ireland A."/>
            <person name="Larimer J."/>
            <person name="McCowan C."/>
            <person name="Murphy C."/>
            <person name="Pearson M."/>
            <person name="Poon T.W."/>
            <person name="Priest M."/>
            <person name="Roberts A."/>
            <person name="Saif S."/>
            <person name="Shea T."/>
            <person name="Sisk P."/>
            <person name="Sykes S."/>
            <person name="Wortman J."/>
            <person name="Nusbaum C."/>
            <person name="Birren B."/>
        </authorList>
    </citation>
    <scope>NUCLEOTIDE SEQUENCE [LARGE SCALE GENOMIC DNA]</scope>
    <source>
        <strain evidence="4">WRAIR2</strain>
    </source>
</reference>
<accession>A0A9I3EHZ9</accession>
<feature type="region of interest" description="Disordered" evidence="1">
    <location>
        <begin position="235"/>
        <end position="266"/>
    </location>
</feature>
<dbReference type="InterPro" id="IPR049121">
    <property type="entry name" value="TdIF1_C"/>
</dbReference>
<evidence type="ECO:0000256" key="1">
    <source>
        <dbReference type="SAM" id="MobiDB-lite"/>
    </source>
</evidence>
<feature type="domain" description="TdIF1 C-terminal" evidence="2">
    <location>
        <begin position="94"/>
        <end position="192"/>
    </location>
</feature>
<dbReference type="PANTHER" id="PTHR23399:SF2">
    <property type="entry name" value="DEOXYNUCLEOTIDYLTRANSFERASE TERMINAL-INTERACTING PROTEIN 1"/>
    <property type="match status" value="1"/>
</dbReference>
<dbReference type="AlphaFoldDB" id="A0A9I3EHZ9"/>
<dbReference type="GO" id="GO:0005634">
    <property type="term" value="C:nucleus"/>
    <property type="evidence" value="ECO:0007669"/>
    <property type="project" value="TreeGrafter"/>
</dbReference>
<proteinExistence type="predicted"/>
<dbReference type="GO" id="GO:0031491">
    <property type="term" value="F:nucleosome binding"/>
    <property type="evidence" value="ECO:0007669"/>
    <property type="project" value="TreeGrafter"/>
</dbReference>
<name>A0A9I3EHZ9_9DIPT</name>
<sequence length="266" mass="29292">MELSDSDSSTDNAPTTGAATSLLHQALKRKLPEPNQPDLFKRQYFLHGPIFPHVQYQALPPSQSGTGSGGSVASASTTRTSHMPIPTTVIAPDSLFILDFKAARVLGVSDFRERLANKHPEVLRYCPDTQDREWLLQQKQITPLNKNGRFFLLALDDVKKLIERNVFEHPAASSRSGDLQGFKVTEMIYAKIQKLLKELTERQRASDGFESPKAPIVTVTRPRFSSLSSSHATLTALLSTPHSQTSEPASNPSTVSSLDSVEPKRS</sequence>
<evidence type="ECO:0000259" key="2">
    <source>
        <dbReference type="Pfam" id="PF21229"/>
    </source>
</evidence>